<name>A0ABS2XMM7_POLSP</name>
<keyword evidence="1" id="KW-0812">Transmembrane</keyword>
<organism evidence="2 3">
    <name type="scientific">Polyodon spathula</name>
    <name type="common">North American paddlefish</name>
    <name type="synonym">Squalus spathula</name>
    <dbReference type="NCBI Taxonomy" id="7913"/>
    <lineage>
        <taxon>Eukaryota</taxon>
        <taxon>Metazoa</taxon>
        <taxon>Chordata</taxon>
        <taxon>Craniata</taxon>
        <taxon>Vertebrata</taxon>
        <taxon>Euteleostomi</taxon>
        <taxon>Actinopterygii</taxon>
        <taxon>Chondrostei</taxon>
        <taxon>Acipenseriformes</taxon>
        <taxon>Polyodontidae</taxon>
        <taxon>Polyodon</taxon>
    </lineage>
</organism>
<sequence length="68" mass="7420">MSVSAVVSLLQYPCFALVKGPLQGDPLYVNVALIAVTLLAFVHPVNVYLHCRRETKQRETGAHNAPCV</sequence>
<dbReference type="PANTHER" id="PTHR20765">
    <property type="entry name" value="SOLUTE CARRIER FAMILY 43 MEMBER 3-RELATED"/>
    <property type="match status" value="1"/>
</dbReference>
<evidence type="ECO:0000256" key="1">
    <source>
        <dbReference type="SAM" id="Phobius"/>
    </source>
</evidence>
<feature type="non-terminal residue" evidence="2">
    <location>
        <position position="68"/>
    </location>
</feature>
<dbReference type="PANTHER" id="PTHR20765:SF1">
    <property type="entry name" value="EQUILIBRATIVE NUCLEOBASE TRANSPORTER 1"/>
    <property type="match status" value="1"/>
</dbReference>
<protein>
    <submittedName>
        <fullName evidence="2">S43A3 protein</fullName>
    </submittedName>
</protein>
<dbReference type="Proteomes" id="UP001166093">
    <property type="component" value="Unassembled WGS sequence"/>
</dbReference>
<keyword evidence="1" id="KW-1133">Transmembrane helix</keyword>
<gene>
    <name evidence="2" type="primary">Slc43a3_0</name>
    <name evidence="2" type="ORF">GTO93_0000229</name>
</gene>
<keyword evidence="3" id="KW-1185">Reference proteome</keyword>
<evidence type="ECO:0000313" key="3">
    <source>
        <dbReference type="Proteomes" id="UP001166093"/>
    </source>
</evidence>
<proteinExistence type="predicted"/>
<comment type="caution">
    <text evidence="2">The sequence shown here is derived from an EMBL/GenBank/DDBJ whole genome shotgun (WGS) entry which is preliminary data.</text>
</comment>
<dbReference type="EMBL" id="JAAWVQ010049354">
    <property type="protein sequence ID" value="MBN3275278.1"/>
    <property type="molecule type" value="Genomic_DNA"/>
</dbReference>
<evidence type="ECO:0000313" key="2">
    <source>
        <dbReference type="EMBL" id="MBN3275278.1"/>
    </source>
</evidence>
<feature type="non-terminal residue" evidence="2">
    <location>
        <position position="1"/>
    </location>
</feature>
<accession>A0ABS2XMM7</accession>
<dbReference type="InterPro" id="IPR027197">
    <property type="entry name" value="SLC43A3"/>
</dbReference>
<keyword evidence="1" id="KW-0472">Membrane</keyword>
<feature type="transmembrane region" description="Helical" evidence="1">
    <location>
        <begin position="26"/>
        <end position="49"/>
    </location>
</feature>
<reference evidence="2" key="1">
    <citation type="journal article" date="2021" name="Cell">
        <title>Tracing the genetic footprints of vertebrate landing in non-teleost ray-finned fishes.</title>
        <authorList>
            <person name="Bi X."/>
            <person name="Wang K."/>
            <person name="Yang L."/>
            <person name="Pan H."/>
            <person name="Jiang H."/>
            <person name="Wei Q."/>
            <person name="Fang M."/>
            <person name="Yu H."/>
            <person name="Zhu C."/>
            <person name="Cai Y."/>
            <person name="He Y."/>
            <person name="Gan X."/>
            <person name="Zeng H."/>
            <person name="Yu D."/>
            <person name="Zhu Y."/>
            <person name="Jiang H."/>
            <person name="Qiu Q."/>
            <person name="Yang H."/>
            <person name="Zhang Y.E."/>
            <person name="Wang W."/>
            <person name="Zhu M."/>
            <person name="He S."/>
            <person name="Zhang G."/>
        </authorList>
    </citation>
    <scope>NUCLEOTIDE SEQUENCE</scope>
    <source>
        <strain evidence="2">Pddl_001</strain>
    </source>
</reference>